<dbReference type="NCBIfam" id="TIGR00370">
    <property type="entry name" value="5-oxoprolinase subunit PxpB"/>
    <property type="match status" value="1"/>
</dbReference>
<dbReference type="SMART" id="SM00796">
    <property type="entry name" value="AHS1"/>
    <property type="match status" value="1"/>
</dbReference>
<dbReference type="OrthoDB" id="9778567at2"/>
<accession>A0A4V2ZU55</accession>
<name>A0A4V2ZU55_9BACL</name>
<keyword evidence="6" id="KW-1185">Reference proteome</keyword>
<feature type="domain" description="Carboxyltransferase" evidence="4">
    <location>
        <begin position="20"/>
        <end position="224"/>
    </location>
</feature>
<evidence type="ECO:0000313" key="6">
    <source>
        <dbReference type="Proteomes" id="UP000295636"/>
    </source>
</evidence>
<evidence type="ECO:0000256" key="2">
    <source>
        <dbReference type="ARBA" id="ARBA00022801"/>
    </source>
</evidence>
<dbReference type="PANTHER" id="PTHR34698:SF2">
    <property type="entry name" value="5-OXOPROLINASE SUBUNIT B"/>
    <property type="match status" value="1"/>
</dbReference>
<dbReference type="EMBL" id="SMRT01000002">
    <property type="protein sequence ID" value="TDF99464.1"/>
    <property type="molecule type" value="Genomic_DNA"/>
</dbReference>
<dbReference type="SUPFAM" id="SSF160467">
    <property type="entry name" value="PH0987 N-terminal domain-like"/>
    <property type="match status" value="1"/>
</dbReference>
<evidence type="ECO:0000256" key="3">
    <source>
        <dbReference type="ARBA" id="ARBA00022840"/>
    </source>
</evidence>
<dbReference type="Gene3D" id="3.30.1360.40">
    <property type="match status" value="1"/>
</dbReference>
<sequence length="257" mass="28521">MDITKLNSLEPKALLADMPIEFLPFGDQAVIVQFEKQITPATSRRVIAVANHIANARIPGIKQVIPTFCSLAVRYNPILWSYNGIIQQLQTILEAADFADTSASDSGKTIRIPIVYGGEYGPDLEFVAGATRLTEEKVTQLHSAQTYMIYMLGLIGSCPYCGDLDSRLALKRRLQPRLQVAEGSVLIANRQTIIFPLSAPSGWHLIGRTPMKSFNPLLDPPSIFQAGDRIKFEPVSPEEAGGWNEYKQSEWNAKWNC</sequence>
<dbReference type="Proteomes" id="UP000295636">
    <property type="component" value="Unassembled WGS sequence"/>
</dbReference>
<dbReference type="RefSeq" id="WP_133226001.1">
    <property type="nucleotide sequence ID" value="NZ_SMRT01000002.1"/>
</dbReference>
<dbReference type="GO" id="GO:0005524">
    <property type="term" value="F:ATP binding"/>
    <property type="evidence" value="ECO:0007669"/>
    <property type="project" value="UniProtKB-KW"/>
</dbReference>
<reference evidence="5 6" key="1">
    <citation type="submission" date="2019-03" db="EMBL/GenBank/DDBJ databases">
        <title>This is whole genome sequence of Paenibacillus sp MS74 strain.</title>
        <authorList>
            <person name="Trinh H.N."/>
        </authorList>
    </citation>
    <scope>NUCLEOTIDE SEQUENCE [LARGE SCALE GENOMIC DNA]</scope>
    <source>
        <strain evidence="5 6">MS74</strain>
    </source>
</reference>
<organism evidence="5 6">
    <name type="scientific">Paenibacillus piri</name>
    <dbReference type="NCBI Taxonomy" id="2547395"/>
    <lineage>
        <taxon>Bacteria</taxon>
        <taxon>Bacillati</taxon>
        <taxon>Bacillota</taxon>
        <taxon>Bacilli</taxon>
        <taxon>Bacillales</taxon>
        <taxon>Paenibacillaceae</taxon>
        <taxon>Paenibacillus</taxon>
    </lineage>
</organism>
<dbReference type="Gene3D" id="2.40.100.10">
    <property type="entry name" value="Cyclophilin-like"/>
    <property type="match status" value="1"/>
</dbReference>
<keyword evidence="1" id="KW-0547">Nucleotide-binding</keyword>
<gene>
    <name evidence="5" type="primary">pxpB</name>
    <name evidence="5" type="ORF">E1757_06340</name>
</gene>
<proteinExistence type="predicted"/>
<evidence type="ECO:0000313" key="5">
    <source>
        <dbReference type="EMBL" id="TDF99464.1"/>
    </source>
</evidence>
<dbReference type="InterPro" id="IPR029000">
    <property type="entry name" value="Cyclophilin-like_dom_sf"/>
</dbReference>
<dbReference type="PANTHER" id="PTHR34698">
    <property type="entry name" value="5-OXOPROLINASE SUBUNIT B"/>
    <property type="match status" value="1"/>
</dbReference>
<dbReference type="Pfam" id="PF02682">
    <property type="entry name" value="CT_C_D"/>
    <property type="match status" value="1"/>
</dbReference>
<dbReference type="InterPro" id="IPR010016">
    <property type="entry name" value="PxpB"/>
</dbReference>
<evidence type="ECO:0000256" key="1">
    <source>
        <dbReference type="ARBA" id="ARBA00022741"/>
    </source>
</evidence>
<dbReference type="AlphaFoldDB" id="A0A4V2ZU55"/>
<dbReference type="SUPFAM" id="SSF50891">
    <property type="entry name" value="Cyclophilin-like"/>
    <property type="match status" value="1"/>
</dbReference>
<keyword evidence="2 5" id="KW-0378">Hydrolase</keyword>
<evidence type="ECO:0000259" key="4">
    <source>
        <dbReference type="SMART" id="SM00796"/>
    </source>
</evidence>
<comment type="caution">
    <text evidence="5">The sequence shown here is derived from an EMBL/GenBank/DDBJ whole genome shotgun (WGS) entry which is preliminary data.</text>
</comment>
<keyword evidence="3" id="KW-0067">ATP-binding</keyword>
<dbReference type="InterPro" id="IPR003833">
    <property type="entry name" value="CT_C_D"/>
</dbReference>
<dbReference type="GO" id="GO:0017168">
    <property type="term" value="F:5-oxoprolinase (ATP-hydrolyzing) activity"/>
    <property type="evidence" value="ECO:0007669"/>
    <property type="project" value="UniProtKB-EC"/>
</dbReference>
<protein>
    <submittedName>
        <fullName evidence="5">5-oxoprolinase subunit PxpB</fullName>
        <ecNumber evidence="5">3.5.2.9</ecNumber>
    </submittedName>
</protein>
<dbReference type="EC" id="3.5.2.9" evidence="5"/>